<protein>
    <submittedName>
        <fullName evidence="2">Uncharacterized protein</fullName>
    </submittedName>
</protein>
<organism evidence="2">
    <name type="scientific">Indivirus ILV1</name>
    <dbReference type="NCBI Taxonomy" id="1977633"/>
    <lineage>
        <taxon>Viruses</taxon>
        <taxon>Varidnaviria</taxon>
        <taxon>Bamfordvirae</taxon>
        <taxon>Nucleocytoviricota</taxon>
        <taxon>Megaviricetes</taxon>
        <taxon>Imitervirales</taxon>
        <taxon>Mimiviridae</taxon>
        <taxon>Klosneuvirinae</taxon>
        <taxon>Indivirus</taxon>
    </lineage>
</organism>
<keyword evidence="1" id="KW-1133">Transmembrane helix</keyword>
<evidence type="ECO:0000313" key="2">
    <source>
        <dbReference type="EMBL" id="ARF09505.1"/>
    </source>
</evidence>
<dbReference type="EMBL" id="KY684085">
    <property type="protein sequence ID" value="ARF09505.1"/>
    <property type="molecule type" value="Genomic_DNA"/>
</dbReference>
<sequence>MESTTEINQNQKPCNCQCPCLACQMSECHRCDGGKCGCRFHHWRHGRGCGRCPFCHAGRHQQCPYAKQVLEGYDSPSFLTFNRVMLILILILVIYIAFDHYKK</sequence>
<gene>
    <name evidence="2" type="ORF">Indivirus_1_128</name>
</gene>
<keyword evidence="1" id="KW-0812">Transmembrane</keyword>
<keyword evidence="1" id="KW-0472">Membrane</keyword>
<accession>A0A1V0SCS1</accession>
<evidence type="ECO:0000256" key="1">
    <source>
        <dbReference type="SAM" id="Phobius"/>
    </source>
</evidence>
<proteinExistence type="predicted"/>
<feature type="transmembrane region" description="Helical" evidence="1">
    <location>
        <begin position="80"/>
        <end position="98"/>
    </location>
</feature>
<reference evidence="2" key="1">
    <citation type="journal article" date="2017" name="Science">
        <title>Giant viruses with an expanded complement of translation system components.</title>
        <authorList>
            <person name="Schulz F."/>
            <person name="Yutin N."/>
            <person name="Ivanova N.N."/>
            <person name="Ortega D.R."/>
            <person name="Lee T.K."/>
            <person name="Vierheilig J."/>
            <person name="Daims H."/>
            <person name="Horn M."/>
            <person name="Wagner M."/>
            <person name="Jensen G.J."/>
            <person name="Kyrpides N.C."/>
            <person name="Koonin E.V."/>
            <person name="Woyke T."/>
        </authorList>
    </citation>
    <scope>NUCLEOTIDE SEQUENCE</scope>
    <source>
        <strain evidence="2">ILV1</strain>
    </source>
</reference>
<name>A0A1V0SCS1_9VIRU</name>